<accession>A0ABY7SH17</accession>
<evidence type="ECO:0000256" key="1">
    <source>
        <dbReference type="SAM" id="Phobius"/>
    </source>
</evidence>
<keyword evidence="1" id="KW-0472">Membrane</keyword>
<gene>
    <name evidence="3" type="ORF">JHX87_11790</name>
</gene>
<protein>
    <submittedName>
        <fullName evidence="3">VPLPA-CTERM sorting domain-containing protein</fullName>
    </submittedName>
</protein>
<name>A0ABY7SH17_9RHOB</name>
<keyword evidence="1" id="KW-0812">Transmembrane</keyword>
<reference evidence="3 4" key="1">
    <citation type="submission" date="2021-01" db="EMBL/GenBank/DDBJ databases">
        <title>Biogeographic distribution of Paracoccus.</title>
        <authorList>
            <person name="Hollensteiner J."/>
            <person name="Leineberger J."/>
            <person name="Brinkhoff T."/>
            <person name="Daniel R."/>
        </authorList>
    </citation>
    <scope>NUCLEOTIDE SEQUENCE [LARGE SCALE GENOMIC DNA]</scope>
    <source>
        <strain evidence="3 4">KCTC 22803</strain>
    </source>
</reference>
<organism evidence="3 4">
    <name type="scientific">Paracoccus fistulariae</name>
    <dbReference type="NCBI Taxonomy" id="658446"/>
    <lineage>
        <taxon>Bacteria</taxon>
        <taxon>Pseudomonadati</taxon>
        <taxon>Pseudomonadota</taxon>
        <taxon>Alphaproteobacteria</taxon>
        <taxon>Rhodobacterales</taxon>
        <taxon>Paracoccaceae</taxon>
        <taxon>Paracoccus</taxon>
    </lineage>
</organism>
<evidence type="ECO:0000313" key="4">
    <source>
        <dbReference type="Proteomes" id="UP001219349"/>
    </source>
</evidence>
<dbReference type="Proteomes" id="UP001219349">
    <property type="component" value="Chromosome"/>
</dbReference>
<dbReference type="NCBIfam" id="TIGR03370">
    <property type="entry name" value="VPLPA-CTERM"/>
    <property type="match status" value="1"/>
</dbReference>
<keyword evidence="1" id="KW-1133">Transmembrane helix</keyword>
<evidence type="ECO:0000313" key="3">
    <source>
        <dbReference type="EMBL" id="WCR06174.1"/>
    </source>
</evidence>
<keyword evidence="2" id="KW-0732">Signal</keyword>
<sequence>MKAILLGAMLTLAGAATSASAAVYDWVYIFNKGFEAPDVAVAGTMEGTLQDDLDTIIVSSVTSASIGGEALTGPLYTSVVSVGETNTTPGYVTLSGASMDLCVAYGPGCNDEERGGGILFSLQPQVSLALAVADLNTDALLLEVFNPTAWTITERAPAPVPLPAAGWMLLAGVGALAIRRKRRDA</sequence>
<dbReference type="EMBL" id="CP067136">
    <property type="protein sequence ID" value="WCR06174.1"/>
    <property type="molecule type" value="Genomic_DNA"/>
</dbReference>
<feature type="transmembrane region" description="Helical" evidence="1">
    <location>
        <begin position="160"/>
        <end position="178"/>
    </location>
</feature>
<proteinExistence type="predicted"/>
<feature type="chain" id="PRO_5045622892" evidence="2">
    <location>
        <begin position="22"/>
        <end position="185"/>
    </location>
</feature>
<keyword evidence="4" id="KW-1185">Reference proteome</keyword>
<dbReference type="InterPro" id="IPR022472">
    <property type="entry name" value="VPLPA-CTERM"/>
</dbReference>
<feature type="signal peptide" evidence="2">
    <location>
        <begin position="1"/>
        <end position="21"/>
    </location>
</feature>
<evidence type="ECO:0000256" key="2">
    <source>
        <dbReference type="SAM" id="SignalP"/>
    </source>
</evidence>